<reference evidence="1 2" key="1">
    <citation type="submission" date="2019-06" db="EMBL/GenBank/DDBJ databases">
        <authorList>
            <person name="Williams E."/>
            <person name="Davis G."/>
            <person name="Huang A."/>
            <person name="Kassa L."/>
            <person name="Looney B."/>
            <person name="McDonouigh C."/>
            <person name="Persinger R."/>
            <person name="Pesino J."/>
            <person name="Temple L."/>
        </authorList>
    </citation>
    <scope>NUCLEOTIDE SEQUENCE [LARGE SCALE GENOMIC DNA]</scope>
</reference>
<organism evidence="1 2">
    <name type="scientific">Bacillus phage VioletteMad</name>
    <dbReference type="NCBI Taxonomy" id="2023952"/>
    <lineage>
        <taxon>Viruses</taxon>
        <taxon>Duplodnaviria</taxon>
        <taxon>Heunggongvirae</taxon>
        <taxon>Uroviricota</taxon>
        <taxon>Caudoviricetes</taxon>
        <taxon>Salasmaviridae</taxon>
        <taxon>Northropvirinae</taxon>
        <taxon>Claudivirus</taxon>
        <taxon>Claudivirus konjotrouble</taxon>
    </lineage>
</organism>
<accession>A0A514AAN3</accession>
<protein>
    <submittedName>
        <fullName evidence="1">Uncharacterized protein</fullName>
    </submittedName>
</protein>
<gene>
    <name evidence="1" type="ORF">VIOLETTEMAD_1</name>
</gene>
<proteinExistence type="predicted"/>
<evidence type="ECO:0000313" key="2">
    <source>
        <dbReference type="Proteomes" id="UP000318917"/>
    </source>
</evidence>
<name>A0A514AAN3_9CAUD</name>
<sequence>MIGFSTVKRADKWWVLNMPCNTVRDDFTRKPCESNLTVKLVARFSS</sequence>
<dbReference type="Proteomes" id="UP000318917">
    <property type="component" value="Segment"/>
</dbReference>
<dbReference type="EMBL" id="MN082624">
    <property type="protein sequence ID" value="QDH50326.1"/>
    <property type="molecule type" value="Genomic_DNA"/>
</dbReference>
<evidence type="ECO:0000313" key="1">
    <source>
        <dbReference type="EMBL" id="QDH50326.1"/>
    </source>
</evidence>